<feature type="chain" id="PRO_5002212029" evidence="1">
    <location>
        <begin position="24"/>
        <end position="137"/>
    </location>
</feature>
<comment type="caution">
    <text evidence="2">The sequence shown here is derived from an EMBL/GenBank/DDBJ whole genome shotgun (WGS) entry which is preliminary data.</text>
</comment>
<dbReference type="AlphaFoldDB" id="A0A0D0I8G8"/>
<evidence type="ECO:0000256" key="1">
    <source>
        <dbReference type="SAM" id="SignalP"/>
    </source>
</evidence>
<feature type="signal peptide" evidence="1">
    <location>
        <begin position="1"/>
        <end position="23"/>
    </location>
</feature>
<dbReference type="RefSeq" id="WP_042517141.1">
    <property type="nucleotide sequence ID" value="NZ_JXQJ01000062.1"/>
</dbReference>
<evidence type="ECO:0000313" key="3">
    <source>
        <dbReference type="Proteomes" id="UP000032046"/>
    </source>
</evidence>
<gene>
    <name evidence="2" type="ORF">ST44_00340</name>
</gene>
<protein>
    <submittedName>
        <fullName evidence="2">Uncharacterized protein</fullName>
    </submittedName>
</protein>
<organism evidence="2 3">
    <name type="scientific">Prevotella pectinovora</name>
    <dbReference type="NCBI Taxonomy" id="1602169"/>
    <lineage>
        <taxon>Bacteria</taxon>
        <taxon>Pseudomonadati</taxon>
        <taxon>Bacteroidota</taxon>
        <taxon>Bacteroidia</taxon>
        <taxon>Bacteroidales</taxon>
        <taxon>Prevotellaceae</taxon>
        <taxon>Prevotella</taxon>
    </lineage>
</organism>
<keyword evidence="3" id="KW-1185">Reference proteome</keyword>
<dbReference type="EMBL" id="JXQK01000008">
    <property type="protein sequence ID" value="KIP64886.1"/>
    <property type="molecule type" value="Genomic_DNA"/>
</dbReference>
<keyword evidence="1" id="KW-0732">Signal</keyword>
<dbReference type="Proteomes" id="UP000032046">
    <property type="component" value="Unassembled WGS sequence"/>
</dbReference>
<name>A0A0D0I8G8_9BACT</name>
<sequence>MRSLKYVALMAVLLLTTVQLAYAAKGKGVKTTYVFGVATSFNDSTAYVTVIQQLDSVRTVGKTGILANKQEYSYQLREFMGGKGIQHATCVTVNAKSRKEAEKSLSSMKQRLAGKNKLIVKQIPAEEFAYQRVVMAH</sequence>
<evidence type="ECO:0000313" key="2">
    <source>
        <dbReference type="EMBL" id="KIP64886.1"/>
    </source>
</evidence>
<proteinExistence type="predicted"/>
<dbReference type="STRING" id="1602171.ST44_00340"/>
<reference evidence="2 3" key="1">
    <citation type="submission" date="2015-01" db="EMBL/GenBank/DDBJ databases">
        <title>Comparative genomics of non-oral Prevotella species.</title>
        <authorList>
            <person name="Accetto T."/>
            <person name="Nograsek B."/>
            <person name="Avgustin G."/>
        </authorList>
    </citation>
    <scope>NUCLEOTIDE SEQUENCE [LARGE SCALE GENOMIC DNA]</scope>
    <source>
        <strain evidence="2 3">P5-119</strain>
    </source>
</reference>
<accession>A0A0D0I8G8</accession>